<organism evidence="1">
    <name type="scientific">Anopheles darlingi</name>
    <name type="common">Mosquito</name>
    <dbReference type="NCBI Taxonomy" id="43151"/>
    <lineage>
        <taxon>Eukaryota</taxon>
        <taxon>Metazoa</taxon>
        <taxon>Ecdysozoa</taxon>
        <taxon>Arthropoda</taxon>
        <taxon>Hexapoda</taxon>
        <taxon>Insecta</taxon>
        <taxon>Pterygota</taxon>
        <taxon>Neoptera</taxon>
        <taxon>Endopterygota</taxon>
        <taxon>Diptera</taxon>
        <taxon>Nematocera</taxon>
        <taxon>Culicoidea</taxon>
        <taxon>Culicidae</taxon>
        <taxon>Anophelinae</taxon>
        <taxon>Anopheles</taxon>
    </lineage>
</organism>
<name>A0A2M4D7M6_ANODA</name>
<dbReference type="EMBL" id="GGFL01009402">
    <property type="protein sequence ID" value="MBW73580.1"/>
    <property type="molecule type" value="Transcribed_RNA"/>
</dbReference>
<evidence type="ECO:0000313" key="1">
    <source>
        <dbReference type="EMBL" id="MBW73580.1"/>
    </source>
</evidence>
<dbReference type="AlphaFoldDB" id="A0A2M4D7M6"/>
<reference evidence="1" key="1">
    <citation type="submission" date="2018-01" db="EMBL/GenBank/DDBJ databases">
        <title>An insight into the sialome of Amazonian anophelines.</title>
        <authorList>
            <person name="Ribeiro J.M."/>
            <person name="Scarpassa V."/>
            <person name="Calvo E."/>
        </authorList>
    </citation>
    <scope>NUCLEOTIDE SEQUENCE</scope>
</reference>
<sequence>MVASMPFIGVLFRDLITGLLIRPDPTRSGPLGHLNDDDAFRRRIRLENAGALGRGPRPFLRLFFCCFCLNRL</sequence>
<protein>
    <submittedName>
        <fullName evidence="1">Uncharacterized protein</fullName>
    </submittedName>
</protein>
<proteinExistence type="predicted"/>
<accession>A0A2M4D7M6</accession>